<dbReference type="SUPFAM" id="SSF55486">
    <property type="entry name" value="Metalloproteases ('zincins'), catalytic domain"/>
    <property type="match status" value="1"/>
</dbReference>
<evidence type="ECO:0000313" key="1">
    <source>
        <dbReference type="EMBL" id="RVU89204.1"/>
    </source>
</evidence>
<comment type="caution">
    <text evidence="1">The sequence shown here is derived from an EMBL/GenBank/DDBJ whole genome shotgun (WGS) entry which is preliminary data.</text>
</comment>
<organism evidence="1">
    <name type="scientific">Flavobacterium columnare</name>
    <dbReference type="NCBI Taxonomy" id="996"/>
    <lineage>
        <taxon>Bacteria</taxon>
        <taxon>Pseudomonadati</taxon>
        <taxon>Bacteroidota</taxon>
        <taxon>Flavobacteriia</taxon>
        <taxon>Flavobacteriales</taxon>
        <taxon>Flavobacteriaceae</taxon>
        <taxon>Flavobacterium</taxon>
    </lineage>
</organism>
<dbReference type="AlphaFoldDB" id="A0AA94F255"/>
<name>A0AA94F255_9FLAO</name>
<proteinExistence type="predicted"/>
<protein>
    <submittedName>
        <fullName evidence="1">Uncharacterized protein</fullName>
    </submittedName>
</protein>
<gene>
    <name evidence="1" type="ORF">EJB19_03490</name>
</gene>
<sequence length="466" mass="53400">MSRTRIVGGKITEIVGGEYNIYSEGPITLTSLEGSVNITAKKDIKYGEPESPPIGPNPEIKPKCLVYFRPHDNYDGEFGFDWLRTGDTKKKGDTWFGNIMGKYYESDNVTVFKDTNHWNVNFKKDLRMYDRLLRDYTLFNIPWKQKKGKNAFIYPTPIITLLEGKTATFNLKIEIEELPKKLTLEFKEKEATKYLSLNVQQISGLSKGKQTKSNFLKITCNKAFDTTQTLYVKADGEICGALKIHPNTPKFQKKINIVFVKVKTDINGFEVRGKMTNGGDVFFKKCLNQALVIPNLVIETQDLDCTGNLLWNAFKNKFCPQTITDKKGVTKNVLSSDAGLRNYLEDQLKDQFGDKYKGYYTVFFIGEKFYSFKNGVHTGYLNGFSYFNTTFGVYFNGHNEGTLAHELMHAMQLPHTFDGLSAAAKFTYMAGQTDNIMDYSHQPQFGNIRRKIIYHWQWKLLNSKIL</sequence>
<accession>A0AA94F255</accession>
<dbReference type="EMBL" id="RWGX01000003">
    <property type="protein sequence ID" value="RVU89204.1"/>
    <property type="molecule type" value="Genomic_DNA"/>
</dbReference>
<reference evidence="1" key="1">
    <citation type="submission" date="2018-12" db="EMBL/GenBank/DDBJ databases">
        <title>Draft genome sequence of Flaovobacterium columnare BGFS27 isolated from channel catfish in Alabama.</title>
        <authorList>
            <person name="Cai W."/>
            <person name="Arias C."/>
        </authorList>
    </citation>
    <scope>NUCLEOTIDE SEQUENCE [LARGE SCALE GENOMIC DNA]</scope>
    <source>
        <strain evidence="1">BGFS27</strain>
    </source>
</reference>
<dbReference type="RefSeq" id="WP_127821783.1">
    <property type="nucleotide sequence ID" value="NZ_RWGX02000014.1"/>
</dbReference>